<evidence type="ECO:0000313" key="2">
    <source>
        <dbReference type="Proteomes" id="UP000814128"/>
    </source>
</evidence>
<keyword evidence="1" id="KW-0560">Oxidoreductase</keyword>
<dbReference type="Proteomes" id="UP000814128">
    <property type="component" value="Unassembled WGS sequence"/>
</dbReference>
<dbReference type="EMBL" id="MU273871">
    <property type="protein sequence ID" value="KAI0027606.1"/>
    <property type="molecule type" value="Genomic_DNA"/>
</dbReference>
<name>A0ACB8Q8R6_9AGAM</name>
<reference evidence="1" key="2">
    <citation type="journal article" date="2022" name="New Phytol.">
        <title>Evolutionary transition to the ectomycorrhizal habit in the genomes of a hyperdiverse lineage of mushroom-forming fungi.</title>
        <authorList>
            <person name="Looney B."/>
            <person name="Miyauchi S."/>
            <person name="Morin E."/>
            <person name="Drula E."/>
            <person name="Courty P.E."/>
            <person name="Kohler A."/>
            <person name="Kuo A."/>
            <person name="LaButti K."/>
            <person name="Pangilinan J."/>
            <person name="Lipzen A."/>
            <person name="Riley R."/>
            <person name="Andreopoulos W."/>
            <person name="He G."/>
            <person name="Johnson J."/>
            <person name="Nolan M."/>
            <person name="Tritt A."/>
            <person name="Barry K.W."/>
            <person name="Grigoriev I.V."/>
            <person name="Nagy L.G."/>
            <person name="Hibbett D."/>
            <person name="Henrissat B."/>
            <person name="Matheny P.B."/>
            <person name="Labbe J."/>
            <person name="Martin F.M."/>
        </authorList>
    </citation>
    <scope>NUCLEOTIDE SEQUENCE</scope>
    <source>
        <strain evidence="1">EC-137</strain>
    </source>
</reference>
<organism evidence="1 2">
    <name type="scientific">Vararia minispora EC-137</name>
    <dbReference type="NCBI Taxonomy" id="1314806"/>
    <lineage>
        <taxon>Eukaryota</taxon>
        <taxon>Fungi</taxon>
        <taxon>Dikarya</taxon>
        <taxon>Basidiomycota</taxon>
        <taxon>Agaricomycotina</taxon>
        <taxon>Agaricomycetes</taxon>
        <taxon>Russulales</taxon>
        <taxon>Lachnocladiaceae</taxon>
        <taxon>Vararia</taxon>
    </lineage>
</organism>
<sequence>MLSHWISARRLSLPPGPPPDPVLGNIRHMPFEQQEKAFADWSKVYGDVIYTQVLGRSMIILNSLKAARDLLEKRSAIYSCRPRLVLICEMMGWHLSLVHMPYGSRSRKHRKWILEYFSESALPNHYHVQREAVAGMLLGLLDNPKGFLEHVKLFSAGVIIRIAYGHKIKSSDDRFFRLADEATEITVASGTSQGGLLVDFIPILRHIPAWMPGAGFKRVALKAREKVAAMHDAPFQMVREKMAAGDLIPSFTSRLLAENDNQLDLSRRTDHAEIRGAAGTLYAGTFYSTAATISAFFLAMARNPDIYAKAQAEIDTVVGPDRLPDVGDRLSLPFVEAVLIELYRFPYVGVPHRSTQRDHYRGFELPKDAVIMANAWAMSRDEEMYENPEEFRPERFLNLSTDDLNVRNPKNFVFGFGRRQCPGKDFADSNIWLLMVSILAAFDVTAPVNEAGEAQLPPEEYIPGFIRHVKPFSCKITVRNPQRAQQIMALVFASE</sequence>
<keyword evidence="2" id="KW-1185">Reference proteome</keyword>
<keyword evidence="1" id="KW-0503">Monooxygenase</keyword>
<proteinExistence type="predicted"/>
<gene>
    <name evidence="1" type="ORF">K488DRAFT_60982</name>
</gene>
<protein>
    <submittedName>
        <fullName evidence="1">Cytochrome P450 monooxygenase</fullName>
    </submittedName>
</protein>
<evidence type="ECO:0000313" key="1">
    <source>
        <dbReference type="EMBL" id="KAI0027606.1"/>
    </source>
</evidence>
<accession>A0ACB8Q8R6</accession>
<comment type="caution">
    <text evidence="1">The sequence shown here is derived from an EMBL/GenBank/DDBJ whole genome shotgun (WGS) entry which is preliminary data.</text>
</comment>
<reference evidence="1" key="1">
    <citation type="submission" date="2021-02" db="EMBL/GenBank/DDBJ databases">
        <authorList>
            <consortium name="DOE Joint Genome Institute"/>
            <person name="Ahrendt S."/>
            <person name="Looney B.P."/>
            <person name="Miyauchi S."/>
            <person name="Morin E."/>
            <person name="Drula E."/>
            <person name="Courty P.E."/>
            <person name="Chicoki N."/>
            <person name="Fauchery L."/>
            <person name="Kohler A."/>
            <person name="Kuo A."/>
            <person name="Labutti K."/>
            <person name="Pangilinan J."/>
            <person name="Lipzen A."/>
            <person name="Riley R."/>
            <person name="Andreopoulos W."/>
            <person name="He G."/>
            <person name="Johnson J."/>
            <person name="Barry K.W."/>
            <person name="Grigoriev I.V."/>
            <person name="Nagy L."/>
            <person name="Hibbett D."/>
            <person name="Henrissat B."/>
            <person name="Matheny P.B."/>
            <person name="Labbe J."/>
            <person name="Martin F."/>
        </authorList>
    </citation>
    <scope>NUCLEOTIDE SEQUENCE</scope>
    <source>
        <strain evidence="1">EC-137</strain>
    </source>
</reference>